<evidence type="ECO:0000313" key="5">
    <source>
        <dbReference type="Proteomes" id="UP001189429"/>
    </source>
</evidence>
<dbReference type="PROSITE" id="PS50096">
    <property type="entry name" value="IQ"/>
    <property type="match status" value="1"/>
</dbReference>
<dbReference type="Gene3D" id="1.25.40.20">
    <property type="entry name" value="Ankyrin repeat-containing domain"/>
    <property type="match status" value="1"/>
</dbReference>
<proteinExistence type="predicted"/>
<feature type="repeat" description="ANK" evidence="3">
    <location>
        <begin position="38"/>
        <end position="60"/>
    </location>
</feature>
<name>A0ABN9STP7_9DINO</name>
<reference evidence="4" key="1">
    <citation type="submission" date="2023-10" db="EMBL/GenBank/DDBJ databases">
        <authorList>
            <person name="Chen Y."/>
            <person name="Shah S."/>
            <person name="Dougan E. K."/>
            <person name="Thang M."/>
            <person name="Chan C."/>
        </authorList>
    </citation>
    <scope>NUCLEOTIDE SEQUENCE [LARGE SCALE GENOMIC DNA]</scope>
</reference>
<dbReference type="PANTHER" id="PTHR24201">
    <property type="entry name" value="ANK_REP_REGION DOMAIN-CONTAINING PROTEIN"/>
    <property type="match status" value="1"/>
</dbReference>
<accession>A0ABN9STP7</accession>
<dbReference type="SUPFAM" id="SSF48403">
    <property type="entry name" value="Ankyrin repeat"/>
    <property type="match status" value="1"/>
</dbReference>
<dbReference type="Proteomes" id="UP001189429">
    <property type="component" value="Unassembled WGS sequence"/>
</dbReference>
<dbReference type="Pfam" id="PF12796">
    <property type="entry name" value="Ank_2"/>
    <property type="match status" value="1"/>
</dbReference>
<comment type="caution">
    <text evidence="4">The sequence shown here is derived from an EMBL/GenBank/DDBJ whole genome shotgun (WGS) entry which is preliminary data.</text>
</comment>
<dbReference type="InterPro" id="IPR002110">
    <property type="entry name" value="Ankyrin_rpt"/>
</dbReference>
<protein>
    <submittedName>
        <fullName evidence="4">Uncharacterized protein</fullName>
    </submittedName>
</protein>
<evidence type="ECO:0000256" key="1">
    <source>
        <dbReference type="ARBA" id="ARBA00022737"/>
    </source>
</evidence>
<keyword evidence="5" id="KW-1185">Reference proteome</keyword>
<feature type="repeat" description="ANK" evidence="3">
    <location>
        <begin position="100"/>
        <end position="120"/>
    </location>
</feature>
<dbReference type="InterPro" id="IPR050776">
    <property type="entry name" value="Ank_Repeat/CDKN_Inhibitor"/>
</dbReference>
<dbReference type="EMBL" id="CAUYUJ010013202">
    <property type="protein sequence ID" value="CAK0835773.1"/>
    <property type="molecule type" value="Genomic_DNA"/>
</dbReference>
<dbReference type="PROSITE" id="PS50297">
    <property type="entry name" value="ANK_REP_REGION"/>
    <property type="match status" value="2"/>
</dbReference>
<dbReference type="InterPro" id="IPR036770">
    <property type="entry name" value="Ankyrin_rpt-contain_sf"/>
</dbReference>
<keyword evidence="2 3" id="KW-0040">ANK repeat</keyword>
<organism evidence="4 5">
    <name type="scientific">Prorocentrum cordatum</name>
    <dbReference type="NCBI Taxonomy" id="2364126"/>
    <lineage>
        <taxon>Eukaryota</taxon>
        <taxon>Sar</taxon>
        <taxon>Alveolata</taxon>
        <taxon>Dinophyceae</taxon>
        <taxon>Prorocentrales</taxon>
        <taxon>Prorocentraceae</taxon>
        <taxon>Prorocentrum</taxon>
    </lineage>
</organism>
<evidence type="ECO:0000313" key="4">
    <source>
        <dbReference type="EMBL" id="CAK0835773.1"/>
    </source>
</evidence>
<evidence type="ECO:0000256" key="3">
    <source>
        <dbReference type="PROSITE-ProRule" id="PRU00023"/>
    </source>
</evidence>
<gene>
    <name evidence="4" type="ORF">PCOR1329_LOCUS32482</name>
</gene>
<dbReference type="SMART" id="SM00248">
    <property type="entry name" value="ANK"/>
    <property type="match status" value="3"/>
</dbReference>
<evidence type="ECO:0000256" key="2">
    <source>
        <dbReference type="ARBA" id="ARBA00023043"/>
    </source>
</evidence>
<keyword evidence="1" id="KW-0677">Repeat</keyword>
<dbReference type="Pfam" id="PF00023">
    <property type="entry name" value="Ank"/>
    <property type="match status" value="1"/>
</dbReference>
<dbReference type="PROSITE" id="PS50088">
    <property type="entry name" value="ANK_REPEAT"/>
    <property type="match status" value="2"/>
</dbReference>
<sequence>MFRRRLWFRRSITTAAAQAEAVGLLLGSRADASARGPKGVSPLHAAAFAGDAGVLKLLIESRDLEVRDQHGQTPLFFAPRGEICALLADANADVDRLNKKGQTALHLAANAGIDEVVEWLCCRMSPGLINAQVRATAAWDDEAAQQAAVRIQARARGFRDRERVRRRLVEKVERDGCTFWEVVLGEGDSRTEPFGFSFVSGKELAQIDAQRPIPLGLEWEDVEHESLKELKVTAVSPDGLLEASNQRFIEQGLFHYVVCPGMRIEAVSGVTGNVGLMSARLMEDSAVRLKIRRAEVATMAREKLKRRLCAWRGLKFGGKRRESVVAPPPALLGS</sequence>